<proteinExistence type="predicted"/>
<feature type="region of interest" description="Disordered" evidence="1">
    <location>
        <begin position="42"/>
        <end position="75"/>
    </location>
</feature>
<gene>
    <name evidence="3" type="ORF">QFZ22_009775</name>
</gene>
<dbReference type="InterPro" id="IPR000917">
    <property type="entry name" value="Sulfatase_N"/>
</dbReference>
<sequence>MAEVYAGFLSHCDDLIGRLLDHLEQTEQLDNTVLAVVSDNGAIGEGGPGGSVGWNSLGTGRSRGCRDDSSGGDGS</sequence>
<feature type="domain" description="Sulfatase N-terminal" evidence="2">
    <location>
        <begin position="3"/>
        <end position="46"/>
    </location>
</feature>
<dbReference type="Gene3D" id="3.40.720.10">
    <property type="entry name" value="Alkaline Phosphatase, subunit A"/>
    <property type="match status" value="1"/>
</dbReference>
<organism evidence="3 4">
    <name type="scientific">Streptomyces canus</name>
    <dbReference type="NCBI Taxonomy" id="58343"/>
    <lineage>
        <taxon>Bacteria</taxon>
        <taxon>Bacillati</taxon>
        <taxon>Actinomycetota</taxon>
        <taxon>Actinomycetes</taxon>
        <taxon>Kitasatosporales</taxon>
        <taxon>Streptomycetaceae</taxon>
        <taxon>Streptomyces</taxon>
        <taxon>Streptomyces aurantiacus group</taxon>
    </lineage>
</organism>
<evidence type="ECO:0000313" key="4">
    <source>
        <dbReference type="Proteomes" id="UP001234216"/>
    </source>
</evidence>
<evidence type="ECO:0000256" key="1">
    <source>
        <dbReference type="SAM" id="MobiDB-lite"/>
    </source>
</evidence>
<dbReference type="Pfam" id="PF00884">
    <property type="entry name" value="Sulfatase"/>
    <property type="match status" value="1"/>
</dbReference>
<protein>
    <submittedName>
        <fullName evidence="3">Arylsulfatase A-like enzyme</fullName>
    </submittedName>
</protein>
<name>A0AAW8FYE2_9ACTN</name>
<evidence type="ECO:0000313" key="3">
    <source>
        <dbReference type="EMBL" id="MDQ0913703.1"/>
    </source>
</evidence>
<reference evidence="3" key="1">
    <citation type="submission" date="2023-07" db="EMBL/GenBank/DDBJ databases">
        <title>Comparative genomics of wheat-associated soil bacteria to identify genetic determinants of phenazine resistance.</title>
        <authorList>
            <person name="Mouncey N."/>
        </authorList>
    </citation>
    <scope>NUCLEOTIDE SEQUENCE</scope>
    <source>
        <strain evidence="3">V4I22</strain>
    </source>
</reference>
<dbReference type="Proteomes" id="UP001234216">
    <property type="component" value="Unassembled WGS sequence"/>
</dbReference>
<dbReference type="EMBL" id="JAUSZV010000006">
    <property type="protein sequence ID" value="MDQ0913703.1"/>
    <property type="molecule type" value="Genomic_DNA"/>
</dbReference>
<accession>A0AAW8FYE2</accession>
<evidence type="ECO:0000259" key="2">
    <source>
        <dbReference type="Pfam" id="PF00884"/>
    </source>
</evidence>
<comment type="caution">
    <text evidence="3">The sequence shown here is derived from an EMBL/GenBank/DDBJ whole genome shotgun (WGS) entry which is preliminary data.</text>
</comment>
<dbReference type="AlphaFoldDB" id="A0AAW8FYE2"/>
<dbReference type="SUPFAM" id="SSF53649">
    <property type="entry name" value="Alkaline phosphatase-like"/>
    <property type="match status" value="1"/>
</dbReference>
<dbReference type="InterPro" id="IPR017850">
    <property type="entry name" value="Alkaline_phosphatase_core_sf"/>
</dbReference>
<feature type="compositionally biased region" description="Gly residues" evidence="1">
    <location>
        <begin position="43"/>
        <end position="52"/>
    </location>
</feature>